<dbReference type="InterPro" id="IPR036875">
    <property type="entry name" value="Znf_CCHC_sf"/>
</dbReference>
<keyword evidence="1" id="KW-0479">Metal-binding</keyword>
<comment type="caution">
    <text evidence="3">The sequence shown here is derived from an EMBL/GenBank/DDBJ whole genome shotgun (WGS) entry which is preliminary data.</text>
</comment>
<name>A0A371HN80_MUCPR</name>
<reference evidence="3" key="1">
    <citation type="submission" date="2018-05" db="EMBL/GenBank/DDBJ databases">
        <title>Draft genome of Mucuna pruriens seed.</title>
        <authorList>
            <person name="Nnadi N.E."/>
            <person name="Vos R."/>
            <person name="Hasami M.H."/>
            <person name="Devisetty U.K."/>
            <person name="Aguiy J.C."/>
        </authorList>
    </citation>
    <scope>NUCLEOTIDE SEQUENCE [LARGE SCALE GENOMIC DNA]</scope>
    <source>
        <strain evidence="3">JCA_2017</strain>
    </source>
</reference>
<organism evidence="3 4">
    <name type="scientific">Mucuna pruriens</name>
    <name type="common">Velvet bean</name>
    <name type="synonym">Dolichos pruriens</name>
    <dbReference type="NCBI Taxonomy" id="157652"/>
    <lineage>
        <taxon>Eukaryota</taxon>
        <taxon>Viridiplantae</taxon>
        <taxon>Streptophyta</taxon>
        <taxon>Embryophyta</taxon>
        <taxon>Tracheophyta</taxon>
        <taxon>Spermatophyta</taxon>
        <taxon>Magnoliopsida</taxon>
        <taxon>eudicotyledons</taxon>
        <taxon>Gunneridae</taxon>
        <taxon>Pentapetalae</taxon>
        <taxon>rosids</taxon>
        <taxon>fabids</taxon>
        <taxon>Fabales</taxon>
        <taxon>Fabaceae</taxon>
        <taxon>Papilionoideae</taxon>
        <taxon>50 kb inversion clade</taxon>
        <taxon>NPAAA clade</taxon>
        <taxon>indigoferoid/millettioid clade</taxon>
        <taxon>Phaseoleae</taxon>
        <taxon>Mucuna</taxon>
    </lineage>
</organism>
<evidence type="ECO:0000313" key="3">
    <source>
        <dbReference type="EMBL" id="RDY04237.1"/>
    </source>
</evidence>
<keyword evidence="4" id="KW-1185">Reference proteome</keyword>
<dbReference type="AlphaFoldDB" id="A0A371HN80"/>
<evidence type="ECO:0000256" key="1">
    <source>
        <dbReference type="PROSITE-ProRule" id="PRU00047"/>
    </source>
</evidence>
<dbReference type="Proteomes" id="UP000257109">
    <property type="component" value="Unassembled WGS sequence"/>
</dbReference>
<accession>A0A371HN80</accession>
<feature type="domain" description="CCHC-type" evidence="2">
    <location>
        <begin position="78"/>
        <end position="93"/>
    </location>
</feature>
<dbReference type="STRING" id="157652.A0A371HN80"/>
<gene>
    <name evidence="3" type="ORF">CR513_12075</name>
</gene>
<protein>
    <recommendedName>
        <fullName evidence="2">CCHC-type domain-containing protein</fullName>
    </recommendedName>
</protein>
<evidence type="ECO:0000259" key="2">
    <source>
        <dbReference type="PROSITE" id="PS50158"/>
    </source>
</evidence>
<sequence>MSKRNKVLQHNGNHIQTKANATDIPRSSWNEEQKMRQWRPQVTTLKASKDLKKLPMEELLITLKIFTKETKEKSQVVCYECKKAGHFNFECPSVKKEKNLFFKKNKGLMETWEDLDLSSSKEKDKEAISALWMI</sequence>
<dbReference type="Gene3D" id="4.10.60.10">
    <property type="entry name" value="Zinc finger, CCHC-type"/>
    <property type="match status" value="1"/>
</dbReference>
<evidence type="ECO:0000313" key="4">
    <source>
        <dbReference type="Proteomes" id="UP000257109"/>
    </source>
</evidence>
<dbReference type="PROSITE" id="PS50158">
    <property type="entry name" value="ZF_CCHC"/>
    <property type="match status" value="1"/>
</dbReference>
<keyword evidence="1" id="KW-0862">Zinc</keyword>
<dbReference type="GO" id="GO:0003676">
    <property type="term" value="F:nucleic acid binding"/>
    <property type="evidence" value="ECO:0007669"/>
    <property type="project" value="InterPro"/>
</dbReference>
<proteinExistence type="predicted"/>
<dbReference type="InterPro" id="IPR001878">
    <property type="entry name" value="Znf_CCHC"/>
</dbReference>
<dbReference type="SMART" id="SM00343">
    <property type="entry name" value="ZnF_C2HC"/>
    <property type="match status" value="1"/>
</dbReference>
<dbReference type="EMBL" id="QJKJ01002121">
    <property type="protein sequence ID" value="RDY04237.1"/>
    <property type="molecule type" value="Genomic_DNA"/>
</dbReference>
<dbReference type="SUPFAM" id="SSF57756">
    <property type="entry name" value="Retrovirus zinc finger-like domains"/>
    <property type="match status" value="1"/>
</dbReference>
<feature type="non-terminal residue" evidence="3">
    <location>
        <position position="1"/>
    </location>
</feature>
<dbReference type="GO" id="GO:0008270">
    <property type="term" value="F:zinc ion binding"/>
    <property type="evidence" value="ECO:0007669"/>
    <property type="project" value="UniProtKB-KW"/>
</dbReference>
<keyword evidence="1" id="KW-0863">Zinc-finger</keyword>